<accession>A0AA39X523</accession>
<keyword evidence="4" id="KW-0255">Endonuclease</keyword>
<dbReference type="SUPFAM" id="SSF53933">
    <property type="entry name" value="Microbial ribonucleases"/>
    <property type="match status" value="1"/>
</dbReference>
<evidence type="ECO:0000256" key="3">
    <source>
        <dbReference type="ARBA" id="ARBA00022722"/>
    </source>
</evidence>
<keyword evidence="11" id="KW-1185">Reference proteome</keyword>
<dbReference type="AlphaFoldDB" id="A0AA39X523"/>
<reference evidence="10" key="1">
    <citation type="submission" date="2023-06" db="EMBL/GenBank/DDBJ databases">
        <title>Genome-scale phylogeny and comparative genomics of the fungal order Sordariales.</title>
        <authorList>
            <consortium name="Lawrence Berkeley National Laboratory"/>
            <person name="Hensen N."/>
            <person name="Bonometti L."/>
            <person name="Westerberg I."/>
            <person name="Brannstrom I.O."/>
            <person name="Guillou S."/>
            <person name="Cros-Aarteil S."/>
            <person name="Calhoun S."/>
            <person name="Haridas S."/>
            <person name="Kuo A."/>
            <person name="Mondo S."/>
            <person name="Pangilinan J."/>
            <person name="Riley R."/>
            <person name="Labutti K."/>
            <person name="Andreopoulos B."/>
            <person name="Lipzen A."/>
            <person name="Chen C."/>
            <person name="Yanf M."/>
            <person name="Daum C."/>
            <person name="Ng V."/>
            <person name="Clum A."/>
            <person name="Steindorff A."/>
            <person name="Ohm R."/>
            <person name="Martin F."/>
            <person name="Silar P."/>
            <person name="Natvig D."/>
            <person name="Lalanne C."/>
            <person name="Gautier V."/>
            <person name="Ament-Velasquez S.L."/>
            <person name="Kruys A."/>
            <person name="Hutchinson M.I."/>
            <person name="Powell A.J."/>
            <person name="Barry K."/>
            <person name="Miller A.N."/>
            <person name="Grigoriev I.V."/>
            <person name="Debuchy R."/>
            <person name="Gladieux P."/>
            <person name="Thoren M.H."/>
            <person name="Johannesson H."/>
        </authorList>
    </citation>
    <scope>NUCLEOTIDE SEQUENCE</scope>
    <source>
        <strain evidence="10">CBS 606.72</strain>
    </source>
</reference>
<dbReference type="EMBL" id="JAULSU010000002">
    <property type="protein sequence ID" value="KAK0627340.1"/>
    <property type="molecule type" value="Genomic_DNA"/>
</dbReference>
<dbReference type="GO" id="GO:0046589">
    <property type="term" value="F:ribonuclease T1 activity"/>
    <property type="evidence" value="ECO:0007669"/>
    <property type="project" value="UniProtKB-EC"/>
</dbReference>
<evidence type="ECO:0000256" key="9">
    <source>
        <dbReference type="SAM" id="SignalP"/>
    </source>
</evidence>
<proteinExistence type="inferred from homology"/>
<name>A0AA39X523_9PEZI</name>
<dbReference type="EC" id="4.6.1.24" evidence="2"/>
<keyword evidence="6" id="KW-1015">Disulfide bond</keyword>
<evidence type="ECO:0000313" key="10">
    <source>
        <dbReference type="EMBL" id="KAK0627340.1"/>
    </source>
</evidence>
<evidence type="ECO:0000256" key="2">
    <source>
        <dbReference type="ARBA" id="ARBA00012549"/>
    </source>
</evidence>
<dbReference type="Proteomes" id="UP001175000">
    <property type="component" value="Unassembled WGS sequence"/>
</dbReference>
<evidence type="ECO:0000256" key="5">
    <source>
        <dbReference type="ARBA" id="ARBA00022801"/>
    </source>
</evidence>
<evidence type="ECO:0000256" key="1">
    <source>
        <dbReference type="ARBA" id="ARBA00009006"/>
    </source>
</evidence>
<dbReference type="PANTHER" id="PTHR42104:SF1">
    <property type="entry name" value="EXTRACELLULAR GUANYL-SPECIFIC RIBONUCLEASE RNTA (AFU_ORTHOLOGUE AFUA_4G03230)"/>
    <property type="match status" value="1"/>
</dbReference>
<organism evidence="10 11">
    <name type="scientific">Immersiella caudata</name>
    <dbReference type="NCBI Taxonomy" id="314043"/>
    <lineage>
        <taxon>Eukaryota</taxon>
        <taxon>Fungi</taxon>
        <taxon>Dikarya</taxon>
        <taxon>Ascomycota</taxon>
        <taxon>Pezizomycotina</taxon>
        <taxon>Sordariomycetes</taxon>
        <taxon>Sordariomycetidae</taxon>
        <taxon>Sordariales</taxon>
        <taxon>Lasiosphaeriaceae</taxon>
        <taxon>Immersiella</taxon>
    </lineage>
</organism>
<feature type="signal peptide" evidence="9">
    <location>
        <begin position="1"/>
        <end position="20"/>
    </location>
</feature>
<evidence type="ECO:0000256" key="6">
    <source>
        <dbReference type="ARBA" id="ARBA00023157"/>
    </source>
</evidence>
<evidence type="ECO:0000256" key="7">
    <source>
        <dbReference type="ARBA" id="ARBA00023239"/>
    </source>
</evidence>
<keyword evidence="9" id="KW-0732">Signal</keyword>
<dbReference type="GO" id="GO:0016787">
    <property type="term" value="F:hydrolase activity"/>
    <property type="evidence" value="ECO:0007669"/>
    <property type="project" value="UniProtKB-KW"/>
</dbReference>
<comment type="catalytic activity">
    <reaction evidence="8">
        <text>[RNA] containing guanosine + H2O = an [RNA fragment]-3'-guanosine-3'-phosphate + a 5'-hydroxy-ribonucleotide-3'-[RNA fragment].</text>
        <dbReference type="EC" id="4.6.1.24"/>
    </reaction>
</comment>
<evidence type="ECO:0000313" key="11">
    <source>
        <dbReference type="Proteomes" id="UP001175000"/>
    </source>
</evidence>
<dbReference type="PANTHER" id="PTHR42104">
    <property type="entry name" value="EXTRACELLULAR GUANYL-SPECIFIC RIBONUCLEASE RNTA (AFU_ORTHOLOGUE AFUA_4G03230)"/>
    <property type="match status" value="1"/>
</dbReference>
<feature type="chain" id="PRO_5041240769" description="ribonuclease T1" evidence="9">
    <location>
        <begin position="21"/>
        <end position="171"/>
    </location>
</feature>
<protein>
    <recommendedName>
        <fullName evidence="2">ribonuclease T1</fullName>
        <ecNumber evidence="2">4.6.1.24</ecNumber>
    </recommendedName>
</protein>
<keyword evidence="3" id="KW-0540">Nuclease</keyword>
<evidence type="ECO:0000256" key="4">
    <source>
        <dbReference type="ARBA" id="ARBA00022759"/>
    </source>
</evidence>
<dbReference type="Pfam" id="PF00545">
    <property type="entry name" value="Ribonuclease"/>
    <property type="match status" value="1"/>
</dbReference>
<keyword evidence="5" id="KW-0378">Hydrolase</keyword>
<dbReference type="Gene3D" id="3.10.450.30">
    <property type="entry name" value="Microbial ribonucleases"/>
    <property type="match status" value="1"/>
</dbReference>
<gene>
    <name evidence="10" type="ORF">B0T14DRAFT_563153</name>
</gene>
<dbReference type="InterPro" id="IPR000026">
    <property type="entry name" value="N1-like"/>
</dbReference>
<keyword evidence="7" id="KW-0456">Lyase</keyword>
<comment type="similarity">
    <text evidence="1">Belongs to the ribonuclease N1/T1 family.</text>
</comment>
<dbReference type="InterPro" id="IPR016191">
    <property type="entry name" value="Ribonuclease/ribotoxin"/>
</dbReference>
<evidence type="ECO:0000256" key="8">
    <source>
        <dbReference type="ARBA" id="ARBA00034015"/>
    </source>
</evidence>
<dbReference type="GO" id="GO:0003723">
    <property type="term" value="F:RNA binding"/>
    <property type="evidence" value="ECO:0007669"/>
    <property type="project" value="InterPro"/>
</dbReference>
<sequence length="171" mass="18523">MQLLTIILALGLALAQSAAAAPTEANQLQSRAVNNLPPADQFIVCAGKPDSKGKEGAKHRYSRALVQQAVQKGIDNANKNKQVNNFPHKFGNNKKLIFSDACKGKQLWEYPILRGSTRGVYTGGDQGGDRVVFVINGDPAKMTVTDGTYCGTMTHEMVTTKGDFQICPVEW</sequence>
<comment type="caution">
    <text evidence="10">The sequence shown here is derived from an EMBL/GenBank/DDBJ whole genome shotgun (WGS) entry which is preliminary data.</text>
</comment>